<dbReference type="Gene3D" id="1.10.1520.10">
    <property type="entry name" value="Ribonuclease III domain"/>
    <property type="match status" value="1"/>
</dbReference>
<dbReference type="CDD" id="cd10845">
    <property type="entry name" value="DSRM_RNAse_III_family"/>
    <property type="match status" value="1"/>
</dbReference>
<evidence type="ECO:0000256" key="9">
    <source>
        <dbReference type="ARBA" id="ARBA00022722"/>
    </source>
</evidence>
<dbReference type="PANTHER" id="PTHR11207:SF0">
    <property type="entry name" value="RIBONUCLEASE 3"/>
    <property type="match status" value="1"/>
</dbReference>
<keyword evidence="15" id="KW-0699">rRNA-binding</keyword>
<dbReference type="GO" id="GO:0004525">
    <property type="term" value="F:ribonuclease III activity"/>
    <property type="evidence" value="ECO:0007669"/>
    <property type="project" value="UniProtKB-UniRule"/>
</dbReference>
<dbReference type="InterPro" id="IPR036389">
    <property type="entry name" value="RNase_III_sf"/>
</dbReference>
<evidence type="ECO:0000256" key="2">
    <source>
        <dbReference type="ARBA" id="ARBA00004496"/>
    </source>
</evidence>
<evidence type="ECO:0000256" key="3">
    <source>
        <dbReference type="ARBA" id="ARBA00010183"/>
    </source>
</evidence>
<comment type="similarity">
    <text evidence="3">Belongs to the ribonuclease III family.</text>
</comment>
<evidence type="ECO:0000256" key="7">
    <source>
        <dbReference type="ARBA" id="ARBA00022664"/>
    </source>
</evidence>
<dbReference type="GO" id="GO:0010468">
    <property type="term" value="P:regulation of gene expression"/>
    <property type="evidence" value="ECO:0007669"/>
    <property type="project" value="TreeGrafter"/>
</dbReference>
<dbReference type="SUPFAM" id="SSF54768">
    <property type="entry name" value="dsRNA-binding domain-like"/>
    <property type="match status" value="1"/>
</dbReference>
<dbReference type="SMART" id="SM00535">
    <property type="entry name" value="RIBOc"/>
    <property type="match status" value="1"/>
</dbReference>
<evidence type="ECO:0000313" key="18">
    <source>
        <dbReference type="EMBL" id="SSW96385.1"/>
    </source>
</evidence>
<dbReference type="NCBIfam" id="TIGR02191">
    <property type="entry name" value="RNaseIII"/>
    <property type="match status" value="1"/>
</dbReference>
<dbReference type="GO" id="GO:0008033">
    <property type="term" value="P:tRNA processing"/>
    <property type="evidence" value="ECO:0007669"/>
    <property type="project" value="UniProtKB-KW"/>
</dbReference>
<dbReference type="HAMAP" id="MF_00104">
    <property type="entry name" value="RNase_III"/>
    <property type="match status" value="1"/>
</dbReference>
<evidence type="ECO:0000256" key="6">
    <source>
        <dbReference type="ARBA" id="ARBA00022552"/>
    </source>
</evidence>
<evidence type="ECO:0000256" key="14">
    <source>
        <dbReference type="ARBA" id="ARBA00022884"/>
    </source>
</evidence>
<dbReference type="PROSITE" id="PS50137">
    <property type="entry name" value="DS_RBD"/>
    <property type="match status" value="1"/>
</dbReference>
<dbReference type="CDD" id="cd00593">
    <property type="entry name" value="RIBOc"/>
    <property type="match status" value="1"/>
</dbReference>
<feature type="active site" evidence="15">
    <location>
        <position position="125"/>
    </location>
</feature>
<evidence type="ECO:0000256" key="11">
    <source>
        <dbReference type="ARBA" id="ARBA00022759"/>
    </source>
</evidence>
<dbReference type="InterPro" id="IPR014720">
    <property type="entry name" value="dsRBD_dom"/>
</dbReference>
<keyword evidence="12 15" id="KW-0378">Hydrolase</keyword>
<comment type="subunit">
    <text evidence="4 15">Homodimer.</text>
</comment>
<dbReference type="GO" id="GO:0046872">
    <property type="term" value="F:metal ion binding"/>
    <property type="evidence" value="ECO:0007669"/>
    <property type="project" value="UniProtKB-KW"/>
</dbReference>
<keyword evidence="13 15" id="KW-0460">Magnesium</keyword>
<gene>
    <name evidence="15 18" type="primary">rnc</name>
    <name evidence="18" type="ORF">ARTV_2775</name>
</gene>
<feature type="binding site" evidence="15">
    <location>
        <position position="49"/>
    </location>
    <ligand>
        <name>Mg(2+)</name>
        <dbReference type="ChEBI" id="CHEBI:18420"/>
    </ligand>
</feature>
<evidence type="ECO:0000259" key="17">
    <source>
        <dbReference type="PROSITE" id="PS50142"/>
    </source>
</evidence>
<keyword evidence="5 15" id="KW-0963">Cytoplasm</keyword>
<dbReference type="GO" id="GO:0003725">
    <property type="term" value="F:double-stranded RNA binding"/>
    <property type="evidence" value="ECO:0007669"/>
    <property type="project" value="TreeGrafter"/>
</dbReference>
<dbReference type="EMBL" id="UFQR01000014">
    <property type="protein sequence ID" value="SSW96385.1"/>
    <property type="molecule type" value="Genomic_DNA"/>
</dbReference>
<comment type="function">
    <text evidence="15">Digests double-stranded RNA. Involved in the processing of primary rRNA transcript to yield the immediate precursors to the large and small rRNAs (23S and 16S). Processes some mRNAs, and tRNAs when they are encoded in the rRNA operon. Processes pre-crRNA and tracrRNA of type II CRISPR loci if present in the organism.</text>
</comment>
<reference evidence="18" key="1">
    <citation type="submission" date="2018-04" db="EMBL/GenBank/DDBJ databases">
        <authorList>
            <person name="Go L.Y."/>
            <person name="Mitchell J.A."/>
        </authorList>
    </citation>
    <scope>NUCLEOTIDE SEQUENCE</scope>
    <source>
        <strain evidence="18">ARTV</strain>
    </source>
</reference>
<evidence type="ECO:0000256" key="13">
    <source>
        <dbReference type="ARBA" id="ARBA00022842"/>
    </source>
</evidence>
<proteinExistence type="inferred from homology"/>
<dbReference type="SMART" id="SM00358">
    <property type="entry name" value="DSRM"/>
    <property type="match status" value="1"/>
</dbReference>
<dbReference type="SUPFAM" id="SSF69065">
    <property type="entry name" value="RNase III domain-like"/>
    <property type="match status" value="1"/>
</dbReference>
<dbReference type="PROSITE" id="PS50142">
    <property type="entry name" value="RNASE_3_2"/>
    <property type="match status" value="1"/>
</dbReference>
<keyword evidence="6 15" id="KW-0698">rRNA processing</keyword>
<keyword evidence="7 15" id="KW-0507">mRNA processing</keyword>
<comment type="catalytic activity">
    <reaction evidence="1 15">
        <text>Endonucleolytic cleavage to 5'-phosphomonoester.</text>
        <dbReference type="EC" id="3.1.26.3"/>
    </reaction>
</comment>
<evidence type="ECO:0000256" key="1">
    <source>
        <dbReference type="ARBA" id="ARBA00000109"/>
    </source>
</evidence>
<evidence type="ECO:0000256" key="12">
    <source>
        <dbReference type="ARBA" id="ARBA00022801"/>
    </source>
</evidence>
<feature type="binding site" evidence="15">
    <location>
        <position position="125"/>
    </location>
    <ligand>
        <name>Mg(2+)</name>
        <dbReference type="ChEBI" id="CHEBI:18420"/>
    </ligand>
</feature>
<dbReference type="Pfam" id="PF00035">
    <property type="entry name" value="dsrm"/>
    <property type="match status" value="1"/>
</dbReference>
<keyword evidence="10 15" id="KW-0479">Metal-binding</keyword>
<dbReference type="EC" id="3.1.26.3" evidence="15"/>
<dbReference type="Gene3D" id="3.30.160.20">
    <property type="match status" value="1"/>
</dbReference>
<dbReference type="GO" id="GO:0006364">
    <property type="term" value="P:rRNA processing"/>
    <property type="evidence" value="ECO:0007669"/>
    <property type="project" value="UniProtKB-UniRule"/>
</dbReference>
<dbReference type="InterPro" id="IPR000999">
    <property type="entry name" value="RNase_III_dom"/>
</dbReference>
<evidence type="ECO:0000256" key="5">
    <source>
        <dbReference type="ARBA" id="ARBA00022490"/>
    </source>
</evidence>
<dbReference type="Pfam" id="PF14622">
    <property type="entry name" value="Ribonucleas_3_3"/>
    <property type="match status" value="1"/>
</dbReference>
<evidence type="ECO:0000256" key="4">
    <source>
        <dbReference type="ARBA" id="ARBA00011738"/>
    </source>
</evidence>
<feature type="domain" description="DRBM" evidence="16">
    <location>
        <begin position="163"/>
        <end position="233"/>
    </location>
</feature>
<dbReference type="GO" id="GO:0006397">
    <property type="term" value="P:mRNA processing"/>
    <property type="evidence" value="ECO:0007669"/>
    <property type="project" value="UniProtKB-UniRule"/>
</dbReference>
<comment type="subcellular location">
    <subcellularLocation>
        <location evidence="2 15">Cytoplasm</location>
    </subcellularLocation>
</comment>
<comment type="cofactor">
    <cofactor evidence="15">
        <name>Mg(2+)</name>
        <dbReference type="ChEBI" id="CHEBI:18420"/>
    </cofactor>
</comment>
<keyword evidence="11 15" id="KW-0255">Endonuclease</keyword>
<name>A0A3B0M195_9GAMM</name>
<keyword evidence="8 15" id="KW-0819">tRNA processing</keyword>
<evidence type="ECO:0000256" key="8">
    <source>
        <dbReference type="ARBA" id="ARBA00022694"/>
    </source>
</evidence>
<feature type="active site" evidence="15">
    <location>
        <position position="53"/>
    </location>
</feature>
<keyword evidence="9 15" id="KW-0540">Nuclease</keyword>
<dbReference type="GO" id="GO:0019843">
    <property type="term" value="F:rRNA binding"/>
    <property type="evidence" value="ECO:0007669"/>
    <property type="project" value="UniProtKB-KW"/>
</dbReference>
<dbReference type="PANTHER" id="PTHR11207">
    <property type="entry name" value="RIBONUCLEASE III"/>
    <property type="match status" value="1"/>
</dbReference>
<evidence type="ECO:0000256" key="15">
    <source>
        <dbReference type="HAMAP-Rule" id="MF_00104"/>
    </source>
</evidence>
<sequence>MNSSLIEWSERQEIKQLQLKLGYTFKQIELLKQALTHRSASSSHNERLEFLGDSILSFVIANDLYHRFPKVDEGDMSRMRATLVRGNTLAELAREFDLGECLRLGPGELKSGGFRRESILADTIEALIGSIFLDSDIQTTEQIVLAWYDTRLIEISPGDKQKDPKTRLQEYLQGRHLPLPSYLVVQVRGEAHDQEFTIHCQVSGINEPVEGVGSSRRKAEQAAAEQALTILELE</sequence>
<evidence type="ECO:0000259" key="16">
    <source>
        <dbReference type="PROSITE" id="PS50137"/>
    </source>
</evidence>
<accession>A0A3B0M195</accession>
<feature type="domain" description="RNase III" evidence="17">
    <location>
        <begin position="14"/>
        <end position="136"/>
    </location>
</feature>
<dbReference type="GO" id="GO:0005737">
    <property type="term" value="C:cytoplasm"/>
    <property type="evidence" value="ECO:0007669"/>
    <property type="project" value="UniProtKB-SubCell"/>
</dbReference>
<dbReference type="InterPro" id="IPR011907">
    <property type="entry name" value="RNase_III"/>
</dbReference>
<organism evidence="18">
    <name type="scientific">Arsenophonus endosymbiont of Trialeurodes vaporariorum</name>
    <dbReference type="NCBI Taxonomy" id="235567"/>
    <lineage>
        <taxon>Bacteria</taxon>
        <taxon>Pseudomonadati</taxon>
        <taxon>Pseudomonadota</taxon>
        <taxon>Gammaproteobacteria</taxon>
        <taxon>Enterobacterales</taxon>
        <taxon>Morganellaceae</taxon>
        <taxon>Arsenophonus</taxon>
    </lineage>
</organism>
<dbReference type="AlphaFoldDB" id="A0A3B0M195"/>
<dbReference type="PROSITE" id="PS00517">
    <property type="entry name" value="RNASE_3_1"/>
    <property type="match status" value="1"/>
</dbReference>
<keyword evidence="14 15" id="KW-0694">RNA-binding</keyword>
<feature type="binding site" evidence="15">
    <location>
        <position position="122"/>
    </location>
    <ligand>
        <name>Mg(2+)</name>
        <dbReference type="ChEBI" id="CHEBI:18420"/>
    </ligand>
</feature>
<dbReference type="GO" id="GO:0042802">
    <property type="term" value="F:identical protein binding"/>
    <property type="evidence" value="ECO:0007669"/>
    <property type="project" value="UniProtKB-ARBA"/>
</dbReference>
<dbReference type="FunFam" id="1.10.1520.10:FF:000001">
    <property type="entry name" value="Ribonuclease 3"/>
    <property type="match status" value="1"/>
</dbReference>
<protein>
    <recommendedName>
        <fullName evidence="15">Ribonuclease 3</fullName>
        <ecNumber evidence="15">3.1.26.3</ecNumber>
    </recommendedName>
    <alternativeName>
        <fullName evidence="15">Ribonuclease III</fullName>
        <shortName evidence="15">RNase III</shortName>
    </alternativeName>
</protein>
<evidence type="ECO:0000256" key="10">
    <source>
        <dbReference type="ARBA" id="ARBA00022723"/>
    </source>
</evidence>
<dbReference type="FunFam" id="3.30.160.20:FF:000003">
    <property type="entry name" value="Ribonuclease 3"/>
    <property type="match status" value="1"/>
</dbReference>